<protein>
    <recommendedName>
        <fullName evidence="2">Reverse transcriptase domain-containing protein</fullName>
    </recommendedName>
</protein>
<evidence type="ECO:0008006" key="2">
    <source>
        <dbReference type="Google" id="ProtNLM"/>
    </source>
</evidence>
<gene>
    <name evidence="1" type="ORF">Tci_010202</name>
</gene>
<name>A0A6L2JRG8_TANCI</name>
<comment type="caution">
    <text evidence="1">The sequence shown here is derived from an EMBL/GenBank/DDBJ whole genome shotgun (WGS) entry which is preliminary data.</text>
</comment>
<organism evidence="1">
    <name type="scientific">Tanacetum cinerariifolium</name>
    <name type="common">Dalmatian daisy</name>
    <name type="synonym">Chrysanthemum cinerariifolium</name>
    <dbReference type="NCBI Taxonomy" id="118510"/>
    <lineage>
        <taxon>Eukaryota</taxon>
        <taxon>Viridiplantae</taxon>
        <taxon>Streptophyta</taxon>
        <taxon>Embryophyta</taxon>
        <taxon>Tracheophyta</taxon>
        <taxon>Spermatophyta</taxon>
        <taxon>Magnoliopsida</taxon>
        <taxon>eudicotyledons</taxon>
        <taxon>Gunneridae</taxon>
        <taxon>Pentapetalae</taxon>
        <taxon>asterids</taxon>
        <taxon>campanulids</taxon>
        <taxon>Asterales</taxon>
        <taxon>Asteraceae</taxon>
        <taxon>Asteroideae</taxon>
        <taxon>Anthemideae</taxon>
        <taxon>Anthemidinae</taxon>
        <taxon>Tanacetum</taxon>
    </lineage>
</organism>
<dbReference type="EMBL" id="BKCJ010001026">
    <property type="protein sequence ID" value="GEU38224.1"/>
    <property type="molecule type" value="Genomic_DNA"/>
</dbReference>
<dbReference type="AlphaFoldDB" id="A0A6L2JRG8"/>
<accession>A0A6L2JRG8</accession>
<proteinExistence type="predicted"/>
<sequence length="422" mass="47237">MNGFKEYSSCGALYTKSCGCSKGSYVDKFVRDPNKTPDSSQRPLMIVSSVETQLMVYIVDNDPGENSSQSSPHINHHCCYGCGDSLDDENSFAYDSTPNFVDDSPNVFNPPSQPPTYSYEKIPIYYDDDDDEESSTPLRDIIISELPLCIEITPVLSTKETKDSLIMRDEHLDTILEKESDEFIKSSVKNLVPNPSESGDLSNIGQSLLNQDSSIISSSKIDSLLDEFASELIFLKSIPPRIDEADCDPEEEIRLIKKLLYDNSSPRPLEEPNSKNFDAIIESFSLSPIPSIENDDYESEGDILILEELLSNGSFSFPKNESFHFDIPSSLRPPVKPPNVDEIKPVTGILTVKVVGDISKHYVLMPRLLPTQPTLALNEEKSSHLLSYRGFKAFQLSSESPTMIYGRNIPILDVLFFHFYPP</sequence>
<evidence type="ECO:0000313" key="1">
    <source>
        <dbReference type="EMBL" id="GEU38224.1"/>
    </source>
</evidence>
<reference evidence="1" key="1">
    <citation type="journal article" date="2019" name="Sci. Rep.">
        <title>Draft genome of Tanacetum cinerariifolium, the natural source of mosquito coil.</title>
        <authorList>
            <person name="Yamashiro T."/>
            <person name="Shiraishi A."/>
            <person name="Satake H."/>
            <person name="Nakayama K."/>
        </authorList>
    </citation>
    <scope>NUCLEOTIDE SEQUENCE</scope>
</reference>